<comment type="subcellular location">
    <subcellularLocation>
        <location evidence="9">Cell inner membrane</location>
        <topology evidence="9">Single-pass type II membrane protein</topology>
    </subcellularLocation>
    <subcellularLocation>
        <location evidence="1">Membrane</location>
    </subcellularLocation>
    <text evidence="9">Localizes to the division septum.</text>
</comment>
<dbReference type="PANTHER" id="PTHR35851">
    <property type="entry name" value="CELL DIVISION PROTEIN FTSQ"/>
    <property type="match status" value="1"/>
</dbReference>
<comment type="function">
    <text evidence="9">Essential cell division protein. May link together the upstream cell division proteins, which are predominantly cytoplasmic, with the downstream cell division proteins, which are predominantly periplasmic. May control correct divisome assembly.</text>
</comment>
<evidence type="ECO:0000256" key="5">
    <source>
        <dbReference type="ARBA" id="ARBA00022692"/>
    </source>
</evidence>
<reference evidence="11 12" key="1">
    <citation type="submission" date="2018-11" db="EMBL/GenBank/DDBJ databases">
        <title>Draft genome analysis of Rheinheimera mesophila isolated from an industrial waste site.</title>
        <authorList>
            <person name="Yu Q."/>
            <person name="Qi Y."/>
            <person name="Zhang H."/>
            <person name="Lu Y."/>
            <person name="Pu J."/>
        </authorList>
    </citation>
    <scope>NUCLEOTIDE SEQUENCE [LARGE SCALE GENOMIC DNA]</scope>
    <source>
        <strain evidence="11 12">IITR13</strain>
    </source>
</reference>
<keyword evidence="2 9" id="KW-1003">Cell membrane</keyword>
<dbReference type="InterPro" id="IPR045335">
    <property type="entry name" value="FtsQ_C_sf"/>
</dbReference>
<dbReference type="RefSeq" id="WP_046519050.1">
    <property type="nucleotide sequence ID" value="NZ_LAVS01000007.1"/>
</dbReference>
<dbReference type="Gene3D" id="3.40.50.11690">
    <property type="entry name" value="Cell division protein FtsQ/DivIB"/>
    <property type="match status" value="1"/>
</dbReference>
<evidence type="ECO:0000256" key="2">
    <source>
        <dbReference type="ARBA" id="ARBA00022475"/>
    </source>
</evidence>
<evidence type="ECO:0000313" key="11">
    <source>
        <dbReference type="EMBL" id="RRJ21293.1"/>
    </source>
</evidence>
<keyword evidence="7 9" id="KW-0472">Membrane</keyword>
<dbReference type="Gene3D" id="3.10.20.310">
    <property type="entry name" value="membrane protein fhac"/>
    <property type="match status" value="1"/>
</dbReference>
<evidence type="ECO:0000256" key="3">
    <source>
        <dbReference type="ARBA" id="ARBA00022519"/>
    </source>
</evidence>
<sequence length="258" mass="29517">MTKNGKTVRAPIDKAFWAGVLFFCFSVWFVCWLGYQIWLWSQDQQSAPIQQVKLYGDFSQIEAAGLNQKLQQQYLGNFFNLNVDQVQLFLQQQPWVAQAAVRKQWPDTLVVVVTEHKPVAVWNDHYLLNQQGQIFVAPVAELKQPLPKLQGPDGAEQDALTMFNQLNQMLSVHQHAATGLTVSARQAWQLNLAEGIKLTLGREDTAKRVQRFIDLYPVISKHKTQAVAEVDLRYDTGVAVRWVEAPEQREQDDKVDRT</sequence>
<gene>
    <name evidence="9" type="primary">ftsQ</name>
    <name evidence="11" type="ORF">EIK76_10455</name>
</gene>
<name>A0A3P3QLS1_9GAMM</name>
<evidence type="ECO:0000256" key="7">
    <source>
        <dbReference type="ARBA" id="ARBA00023136"/>
    </source>
</evidence>
<evidence type="ECO:0000256" key="1">
    <source>
        <dbReference type="ARBA" id="ARBA00004370"/>
    </source>
</evidence>
<dbReference type="Pfam" id="PF08478">
    <property type="entry name" value="POTRA_1"/>
    <property type="match status" value="1"/>
</dbReference>
<feature type="transmembrane region" description="Helical" evidence="9">
    <location>
        <begin position="15"/>
        <end position="35"/>
    </location>
</feature>
<dbReference type="EMBL" id="RRCF01000002">
    <property type="protein sequence ID" value="RRJ21293.1"/>
    <property type="molecule type" value="Genomic_DNA"/>
</dbReference>
<dbReference type="PANTHER" id="PTHR35851:SF1">
    <property type="entry name" value="CELL DIVISION PROTEIN FTSQ"/>
    <property type="match status" value="1"/>
</dbReference>
<dbReference type="GO" id="GO:0043093">
    <property type="term" value="P:FtsZ-dependent cytokinesis"/>
    <property type="evidence" value="ECO:0007669"/>
    <property type="project" value="UniProtKB-UniRule"/>
</dbReference>
<keyword evidence="5 9" id="KW-0812">Transmembrane</keyword>
<dbReference type="OrthoDB" id="9790370at2"/>
<proteinExistence type="inferred from homology"/>
<dbReference type="InterPro" id="IPR026579">
    <property type="entry name" value="FtsQ"/>
</dbReference>
<dbReference type="GO" id="GO:0032153">
    <property type="term" value="C:cell division site"/>
    <property type="evidence" value="ECO:0007669"/>
    <property type="project" value="UniProtKB-UniRule"/>
</dbReference>
<dbReference type="AlphaFoldDB" id="A0A3P3QLS1"/>
<dbReference type="Pfam" id="PF03799">
    <property type="entry name" value="FtsQ_DivIB_C"/>
    <property type="match status" value="1"/>
</dbReference>
<feature type="domain" description="POTRA" evidence="10">
    <location>
        <begin position="47"/>
        <end position="116"/>
    </location>
</feature>
<evidence type="ECO:0000256" key="9">
    <source>
        <dbReference type="HAMAP-Rule" id="MF_00911"/>
    </source>
</evidence>
<dbReference type="HAMAP" id="MF_00911">
    <property type="entry name" value="FtsQ_subfam"/>
    <property type="match status" value="1"/>
</dbReference>
<keyword evidence="8 9" id="KW-0131">Cell cycle</keyword>
<keyword evidence="12" id="KW-1185">Reference proteome</keyword>
<evidence type="ECO:0000256" key="8">
    <source>
        <dbReference type="ARBA" id="ARBA00023306"/>
    </source>
</evidence>
<organism evidence="11 12">
    <name type="scientific">Rheinheimera mesophila</name>
    <dbReference type="NCBI Taxonomy" id="1547515"/>
    <lineage>
        <taxon>Bacteria</taxon>
        <taxon>Pseudomonadati</taxon>
        <taxon>Pseudomonadota</taxon>
        <taxon>Gammaproteobacteria</taxon>
        <taxon>Chromatiales</taxon>
        <taxon>Chromatiaceae</taxon>
        <taxon>Rheinheimera</taxon>
    </lineage>
</organism>
<comment type="caution">
    <text evidence="11">The sequence shown here is derived from an EMBL/GenBank/DDBJ whole genome shotgun (WGS) entry which is preliminary data.</text>
</comment>
<dbReference type="InterPro" id="IPR013685">
    <property type="entry name" value="POTRA_FtsQ_type"/>
</dbReference>
<dbReference type="PROSITE" id="PS51779">
    <property type="entry name" value="POTRA"/>
    <property type="match status" value="1"/>
</dbReference>
<evidence type="ECO:0000256" key="4">
    <source>
        <dbReference type="ARBA" id="ARBA00022618"/>
    </source>
</evidence>
<protein>
    <recommendedName>
        <fullName evidence="9">Cell division protein FtsQ</fullName>
    </recommendedName>
</protein>
<dbReference type="GO" id="GO:0005886">
    <property type="term" value="C:plasma membrane"/>
    <property type="evidence" value="ECO:0007669"/>
    <property type="project" value="UniProtKB-SubCell"/>
</dbReference>
<dbReference type="InterPro" id="IPR005548">
    <property type="entry name" value="Cell_div_FtsQ/DivIB_C"/>
</dbReference>
<evidence type="ECO:0000313" key="12">
    <source>
        <dbReference type="Proteomes" id="UP000276260"/>
    </source>
</evidence>
<comment type="similarity">
    <text evidence="9">Belongs to the FtsQ/DivIB family. FtsQ subfamily.</text>
</comment>
<keyword evidence="3 9" id="KW-0997">Cell inner membrane</keyword>
<keyword evidence="6 9" id="KW-1133">Transmembrane helix</keyword>
<dbReference type="InterPro" id="IPR034746">
    <property type="entry name" value="POTRA"/>
</dbReference>
<evidence type="ECO:0000256" key="6">
    <source>
        <dbReference type="ARBA" id="ARBA00022989"/>
    </source>
</evidence>
<dbReference type="GO" id="GO:0090529">
    <property type="term" value="P:cell septum assembly"/>
    <property type="evidence" value="ECO:0007669"/>
    <property type="project" value="InterPro"/>
</dbReference>
<dbReference type="Proteomes" id="UP000276260">
    <property type="component" value="Unassembled WGS sequence"/>
</dbReference>
<evidence type="ECO:0000259" key="10">
    <source>
        <dbReference type="PROSITE" id="PS51779"/>
    </source>
</evidence>
<keyword evidence="4 9" id="KW-0132">Cell division</keyword>
<comment type="subunit">
    <text evidence="9">Part of a complex composed of FtsB, FtsL and FtsQ.</text>
</comment>
<accession>A0A3P3QLS1</accession>